<protein>
    <submittedName>
        <fullName evidence="2">Uncharacterized protein</fullName>
    </submittedName>
</protein>
<sequence>MPGNESFSIEKNQQNPTGSNSKGSRESLSAPNESFVGDGVIPPHRQAEEYFFSRSTPPGFGPSRDKVAPFTTT</sequence>
<evidence type="ECO:0000256" key="1">
    <source>
        <dbReference type="SAM" id="MobiDB-lite"/>
    </source>
</evidence>
<keyword evidence="3" id="KW-1185">Reference proteome</keyword>
<accession>A0ABN7PPL7</accession>
<proteinExistence type="predicted"/>
<feature type="region of interest" description="Disordered" evidence="1">
    <location>
        <begin position="1"/>
        <end position="73"/>
    </location>
</feature>
<reference evidence="2" key="1">
    <citation type="submission" date="2021-03" db="EMBL/GenBank/DDBJ databases">
        <authorList>
            <person name="Tran Van P."/>
        </authorList>
    </citation>
    <scope>NUCLEOTIDE SEQUENCE</scope>
</reference>
<dbReference type="EMBL" id="CAJPIN010069721">
    <property type="protein sequence ID" value="CAG2067485.1"/>
    <property type="molecule type" value="Genomic_DNA"/>
</dbReference>
<feature type="compositionally biased region" description="Polar residues" evidence="1">
    <location>
        <begin position="1"/>
        <end position="32"/>
    </location>
</feature>
<dbReference type="Proteomes" id="UP001153148">
    <property type="component" value="Unassembled WGS sequence"/>
</dbReference>
<evidence type="ECO:0000313" key="3">
    <source>
        <dbReference type="Proteomes" id="UP001153148"/>
    </source>
</evidence>
<evidence type="ECO:0000313" key="2">
    <source>
        <dbReference type="EMBL" id="CAG2067485.1"/>
    </source>
</evidence>
<organism evidence="2 3">
    <name type="scientific">Timema podura</name>
    <name type="common">Walking stick</name>
    <dbReference type="NCBI Taxonomy" id="61482"/>
    <lineage>
        <taxon>Eukaryota</taxon>
        <taxon>Metazoa</taxon>
        <taxon>Ecdysozoa</taxon>
        <taxon>Arthropoda</taxon>
        <taxon>Hexapoda</taxon>
        <taxon>Insecta</taxon>
        <taxon>Pterygota</taxon>
        <taxon>Neoptera</taxon>
        <taxon>Polyneoptera</taxon>
        <taxon>Phasmatodea</taxon>
        <taxon>Timematodea</taxon>
        <taxon>Timematoidea</taxon>
        <taxon>Timematidae</taxon>
        <taxon>Timema</taxon>
    </lineage>
</organism>
<gene>
    <name evidence="2" type="ORF">TPAB3V08_LOCUS14428</name>
</gene>
<name>A0ABN7PPL7_TIMPD</name>
<feature type="non-terminal residue" evidence="2">
    <location>
        <position position="73"/>
    </location>
</feature>
<comment type="caution">
    <text evidence="2">The sequence shown here is derived from an EMBL/GenBank/DDBJ whole genome shotgun (WGS) entry which is preliminary data.</text>
</comment>